<comment type="caution">
    <text evidence="8">Lacks conserved residue(s) required for the propagation of feature annotation.</text>
</comment>
<dbReference type="GO" id="GO:0000049">
    <property type="term" value="F:tRNA binding"/>
    <property type="evidence" value="ECO:0007669"/>
    <property type="project" value="InterPro"/>
</dbReference>
<keyword evidence="13" id="KW-1185">Reference proteome</keyword>
<feature type="compositionally biased region" description="Low complexity" evidence="9">
    <location>
        <begin position="1"/>
        <end position="17"/>
    </location>
</feature>
<dbReference type="EMBL" id="CP001686">
    <property type="protein sequence ID" value="ACV06116.1"/>
    <property type="molecule type" value="Genomic_DNA"/>
</dbReference>
<evidence type="ECO:0000313" key="13">
    <source>
        <dbReference type="Proteomes" id="UP000006666"/>
    </source>
</evidence>
<comment type="subunit">
    <text evidence="8">Monomer.</text>
</comment>
<dbReference type="InterPro" id="IPR020058">
    <property type="entry name" value="Glu/Gln-tRNA-synth_Ib_cat-dom"/>
</dbReference>
<dbReference type="CDD" id="cd00808">
    <property type="entry name" value="GluRS_core"/>
    <property type="match status" value="1"/>
</dbReference>
<dbReference type="STRING" id="478801.Ksed_10720"/>
<dbReference type="GO" id="GO:0005829">
    <property type="term" value="C:cytosol"/>
    <property type="evidence" value="ECO:0007669"/>
    <property type="project" value="TreeGrafter"/>
</dbReference>
<dbReference type="GO" id="GO:0008270">
    <property type="term" value="F:zinc ion binding"/>
    <property type="evidence" value="ECO:0007669"/>
    <property type="project" value="InterPro"/>
</dbReference>
<comment type="catalytic activity">
    <reaction evidence="8">
        <text>tRNA(Glu) + L-glutamate + ATP = L-glutamyl-tRNA(Glu) + AMP + diphosphate</text>
        <dbReference type="Rhea" id="RHEA:23540"/>
        <dbReference type="Rhea" id="RHEA-COMP:9663"/>
        <dbReference type="Rhea" id="RHEA-COMP:9680"/>
        <dbReference type="ChEBI" id="CHEBI:29985"/>
        <dbReference type="ChEBI" id="CHEBI:30616"/>
        <dbReference type="ChEBI" id="CHEBI:33019"/>
        <dbReference type="ChEBI" id="CHEBI:78442"/>
        <dbReference type="ChEBI" id="CHEBI:78520"/>
        <dbReference type="ChEBI" id="CHEBI:456215"/>
        <dbReference type="EC" id="6.1.1.17"/>
    </reaction>
</comment>
<accession>C7NGK8</accession>
<dbReference type="SUPFAM" id="SSF48163">
    <property type="entry name" value="An anticodon-binding domain of class I aminoacyl-tRNA synthetases"/>
    <property type="match status" value="1"/>
</dbReference>
<dbReference type="Gene3D" id="1.10.8.70">
    <property type="entry name" value="Glutamate-tRNA synthetase, class I, anticodon-binding domain 1"/>
    <property type="match status" value="1"/>
</dbReference>
<evidence type="ECO:0000256" key="7">
    <source>
        <dbReference type="ARBA" id="ARBA00023146"/>
    </source>
</evidence>
<dbReference type="InterPro" id="IPR004527">
    <property type="entry name" value="Glu-tRNA-ligase_bac/mito"/>
</dbReference>
<dbReference type="Gene3D" id="1.10.10.350">
    <property type="match status" value="1"/>
</dbReference>
<dbReference type="Pfam" id="PF19269">
    <property type="entry name" value="Anticodon_2"/>
    <property type="match status" value="1"/>
</dbReference>
<protein>
    <recommendedName>
        <fullName evidence="8">Glutamate--tRNA ligase</fullName>
        <ecNumber evidence="8">6.1.1.17</ecNumber>
    </recommendedName>
    <alternativeName>
        <fullName evidence="8">Glutamyl-tRNA synthetase</fullName>
        <shortName evidence="8">GluRS</shortName>
    </alternativeName>
</protein>
<gene>
    <name evidence="8" type="primary">gltX</name>
    <name evidence="12" type="ordered locus">Ksed_10720</name>
</gene>
<dbReference type="GO" id="GO:0005524">
    <property type="term" value="F:ATP binding"/>
    <property type="evidence" value="ECO:0007669"/>
    <property type="project" value="UniProtKB-UniRule"/>
</dbReference>
<dbReference type="PANTHER" id="PTHR43311:SF2">
    <property type="entry name" value="GLUTAMATE--TRNA LIGASE, MITOCHONDRIAL-RELATED"/>
    <property type="match status" value="1"/>
</dbReference>
<feature type="short sequence motif" description="'KMSKS' region" evidence="8">
    <location>
        <begin position="279"/>
        <end position="283"/>
    </location>
</feature>
<keyword evidence="7 8" id="KW-0030">Aminoacyl-tRNA synthetase</keyword>
<dbReference type="InterPro" id="IPR033910">
    <property type="entry name" value="GluRS_core"/>
</dbReference>
<dbReference type="Proteomes" id="UP000006666">
    <property type="component" value="Chromosome"/>
</dbReference>
<feature type="region of interest" description="Disordered" evidence="9">
    <location>
        <begin position="1"/>
        <end position="24"/>
    </location>
</feature>
<dbReference type="InterPro" id="IPR008925">
    <property type="entry name" value="aa_tRNA-synth_I_cd-bd_sf"/>
</dbReference>
<comment type="subcellular location">
    <subcellularLocation>
        <location evidence="8">Cytoplasm</location>
    </subcellularLocation>
</comment>
<feature type="compositionally biased region" description="Basic and acidic residues" evidence="9">
    <location>
        <begin position="140"/>
        <end position="158"/>
    </location>
</feature>
<dbReference type="InterPro" id="IPR014729">
    <property type="entry name" value="Rossmann-like_a/b/a_fold"/>
</dbReference>
<dbReference type="eggNOG" id="COG0008">
    <property type="taxonomic scope" value="Bacteria"/>
</dbReference>
<dbReference type="InterPro" id="IPR045462">
    <property type="entry name" value="aa-tRNA-synth_I_cd-bd"/>
</dbReference>
<evidence type="ECO:0000256" key="4">
    <source>
        <dbReference type="ARBA" id="ARBA00022741"/>
    </source>
</evidence>
<dbReference type="EC" id="6.1.1.17" evidence="8"/>
<dbReference type="GO" id="GO:0006424">
    <property type="term" value="P:glutamyl-tRNA aminoacylation"/>
    <property type="evidence" value="ECO:0007669"/>
    <property type="project" value="UniProtKB-UniRule"/>
</dbReference>
<evidence type="ECO:0000256" key="6">
    <source>
        <dbReference type="ARBA" id="ARBA00022917"/>
    </source>
</evidence>
<comment type="similarity">
    <text evidence="1 8">Belongs to the class-I aminoacyl-tRNA synthetase family. Glutamate--tRNA ligase type 1 subfamily.</text>
</comment>
<evidence type="ECO:0000259" key="11">
    <source>
        <dbReference type="Pfam" id="PF19269"/>
    </source>
</evidence>
<evidence type="ECO:0000256" key="3">
    <source>
        <dbReference type="ARBA" id="ARBA00022598"/>
    </source>
</evidence>
<reference evidence="12 13" key="1">
    <citation type="journal article" date="2009" name="Stand. Genomic Sci.">
        <title>Complete genome sequence of Kytococcus sedentarius type strain (541).</title>
        <authorList>
            <person name="Sims D."/>
            <person name="Brettin T."/>
            <person name="Detter J.C."/>
            <person name="Han C."/>
            <person name="Lapidus A."/>
            <person name="Copeland A."/>
            <person name="Glavina Del Rio T."/>
            <person name="Nolan M."/>
            <person name="Chen F."/>
            <person name="Lucas S."/>
            <person name="Tice H."/>
            <person name="Cheng J.F."/>
            <person name="Bruce D."/>
            <person name="Goodwin L."/>
            <person name="Pitluck S."/>
            <person name="Ovchinnikova G."/>
            <person name="Pati A."/>
            <person name="Ivanova N."/>
            <person name="Mavrommatis K."/>
            <person name="Chen A."/>
            <person name="Palaniappan K."/>
            <person name="D'haeseleer P."/>
            <person name="Chain P."/>
            <person name="Bristow J."/>
            <person name="Eisen J.A."/>
            <person name="Markowitz V."/>
            <person name="Hugenholtz P."/>
            <person name="Schneider S."/>
            <person name="Goker M."/>
            <person name="Pukall R."/>
            <person name="Kyrpides N.C."/>
            <person name="Klenk H.P."/>
        </authorList>
    </citation>
    <scope>NUCLEOTIDE SEQUENCE [LARGE SCALE GENOMIC DNA]</scope>
    <source>
        <strain evidence="13">ATCC 14392 / DSM 20547 / JCM 11482 / CCUG 33030 / NBRC 15357 / NCTC 11040 / CCM 314 / 541</strain>
    </source>
</reference>
<feature type="short sequence motif" description="'HIGH' region" evidence="8">
    <location>
        <begin position="35"/>
        <end position="45"/>
    </location>
</feature>
<keyword evidence="5 8" id="KW-0067">ATP-binding</keyword>
<organism evidence="12 13">
    <name type="scientific">Kytococcus sedentarius (strain ATCC 14392 / DSM 20547 / JCM 11482 / CCUG 33030 / NBRC 15357 / NCTC 11040 / CCM 314 / 541)</name>
    <name type="common">Micrococcus sedentarius</name>
    <dbReference type="NCBI Taxonomy" id="478801"/>
    <lineage>
        <taxon>Bacteria</taxon>
        <taxon>Bacillati</taxon>
        <taxon>Actinomycetota</taxon>
        <taxon>Actinomycetes</taxon>
        <taxon>Micrococcales</taxon>
        <taxon>Kytococcaceae</taxon>
        <taxon>Kytococcus</taxon>
    </lineage>
</organism>
<evidence type="ECO:0000259" key="10">
    <source>
        <dbReference type="Pfam" id="PF00749"/>
    </source>
</evidence>
<dbReference type="InterPro" id="IPR000924">
    <property type="entry name" value="Glu/Gln-tRNA-synth"/>
</dbReference>
<dbReference type="NCBIfam" id="TIGR00464">
    <property type="entry name" value="gltX_bact"/>
    <property type="match status" value="1"/>
</dbReference>
<dbReference type="InterPro" id="IPR020751">
    <property type="entry name" value="aa-tRNA-synth_I_codon-bd_sub2"/>
</dbReference>
<keyword evidence="6 8" id="KW-0648">Protein biosynthesis</keyword>
<dbReference type="HAMAP" id="MF_00022">
    <property type="entry name" value="Glu_tRNA_synth_type1"/>
    <property type="match status" value="1"/>
</dbReference>
<evidence type="ECO:0000313" key="12">
    <source>
        <dbReference type="EMBL" id="ACV06116.1"/>
    </source>
</evidence>
<keyword evidence="2 8" id="KW-0963">Cytoplasm</keyword>
<dbReference type="PRINTS" id="PR00987">
    <property type="entry name" value="TRNASYNTHGLU"/>
</dbReference>
<dbReference type="GO" id="GO:0004818">
    <property type="term" value="F:glutamate-tRNA ligase activity"/>
    <property type="evidence" value="ECO:0007669"/>
    <property type="project" value="UniProtKB-UniRule"/>
</dbReference>
<dbReference type="KEGG" id="kse:Ksed_10720"/>
<dbReference type="PANTHER" id="PTHR43311">
    <property type="entry name" value="GLUTAMATE--TRNA LIGASE"/>
    <property type="match status" value="1"/>
</dbReference>
<feature type="domain" description="Aminoacyl-tRNA synthetase class I anticodon-binding" evidence="11">
    <location>
        <begin position="362"/>
        <end position="525"/>
    </location>
</feature>
<evidence type="ECO:0000256" key="8">
    <source>
        <dbReference type="HAMAP-Rule" id="MF_00022"/>
    </source>
</evidence>
<evidence type="ECO:0000256" key="2">
    <source>
        <dbReference type="ARBA" id="ARBA00022490"/>
    </source>
</evidence>
<dbReference type="SUPFAM" id="SSF52374">
    <property type="entry name" value="Nucleotidylyl transferase"/>
    <property type="match status" value="1"/>
</dbReference>
<dbReference type="Gene3D" id="3.40.50.620">
    <property type="entry name" value="HUPs"/>
    <property type="match status" value="1"/>
</dbReference>
<sequence>MDTMTAAADQTLAPAAHASEHGEVTGSDVRVRFCPSPTGTPHVGLARTALFNWAYARHTGGTFVFRLEDTDASRDSEESAQGIYDMLEWLGMTPDEGVHEGGPHAPYRQSERHDRHAEVARKLVEAGYAYESFSTPEEVEERHRAAGRDPKLGYDNHDRELTDEQKDAFRAEGREPVLRLRMPDEDITFTDMVRGEVTFPAGQIPDFVIVRGNGVPLYTLVNPVDDAAMRITHVIRGEDLLSSTPRQIALYRALIAIGEAERVPTFGHLPLVLGNGTKKLSKRDPEADLFLHRDRGFVREGMINYLALLGWSIGADRDVFTPQEFVEAFDVHAVNPNPARWDQKKAESINGDHLRMLDAGEFTGRLLPHLQDAGVLPDRPSMGEMARLKSVAELVQTRVPVLSEAVGLVRPFFVEDAALERDENAVAGLKEDAPGVLDAAITALTDLPDTPPVVLGDPSAERGGRWATQDIESALREALLDGMGLKPKVAFTPLRVAVSGARVSPPLFESMEILGKHSTLARLQSLRDQLSA</sequence>
<dbReference type="AlphaFoldDB" id="C7NGK8"/>
<evidence type="ECO:0000256" key="1">
    <source>
        <dbReference type="ARBA" id="ARBA00007894"/>
    </source>
</evidence>
<name>C7NGK8_KYTSD</name>
<dbReference type="Pfam" id="PF00749">
    <property type="entry name" value="tRNA-synt_1c"/>
    <property type="match status" value="1"/>
</dbReference>
<feature type="binding site" evidence="8">
    <location>
        <position position="282"/>
    </location>
    <ligand>
        <name>ATP</name>
        <dbReference type="ChEBI" id="CHEBI:30616"/>
    </ligand>
</feature>
<evidence type="ECO:0000256" key="5">
    <source>
        <dbReference type="ARBA" id="ARBA00022840"/>
    </source>
</evidence>
<dbReference type="InterPro" id="IPR020752">
    <property type="entry name" value="Glu-tRNA-synth_I_codon-bd_sub1"/>
</dbReference>
<keyword evidence="4 8" id="KW-0547">Nucleotide-binding</keyword>
<feature type="domain" description="Glutamyl/glutaminyl-tRNA synthetase class Ib catalytic" evidence="10">
    <location>
        <begin position="29"/>
        <end position="345"/>
    </location>
</feature>
<evidence type="ECO:0000256" key="9">
    <source>
        <dbReference type="SAM" id="MobiDB-lite"/>
    </source>
</evidence>
<keyword evidence="3 8" id="KW-0436">Ligase</keyword>
<feature type="region of interest" description="Disordered" evidence="9">
    <location>
        <begin position="134"/>
        <end position="158"/>
    </location>
</feature>
<dbReference type="HOGENOM" id="CLU_015768_6_1_11"/>
<proteinExistence type="inferred from homology"/>
<dbReference type="InterPro" id="IPR049940">
    <property type="entry name" value="GluQ/Sye"/>
</dbReference>
<comment type="function">
    <text evidence="8">Catalyzes the attachment of glutamate to tRNA(Glu) in a two-step reaction: glutamate is first activated by ATP to form Glu-AMP and then transferred to the acceptor end of tRNA(Glu).</text>
</comment>